<proteinExistence type="predicted"/>
<sequence length="136" mass="14590">MSYRARAPIAALFTTPFTGPPLLLTGVCLQMPKSHPVRYHLLAVIFRGSSLACSSCSVFGRHVEIRQRCQASSVTRHPGARHRPSTNLYGAAFRLPIGAPLAVPGSLSSPGLPRPPASFQSRPHLVCSTQPPDAPR</sequence>
<organism evidence="2 3">
    <name type="scientific">Pleurodeles waltl</name>
    <name type="common">Iberian ribbed newt</name>
    <dbReference type="NCBI Taxonomy" id="8319"/>
    <lineage>
        <taxon>Eukaryota</taxon>
        <taxon>Metazoa</taxon>
        <taxon>Chordata</taxon>
        <taxon>Craniata</taxon>
        <taxon>Vertebrata</taxon>
        <taxon>Euteleostomi</taxon>
        <taxon>Amphibia</taxon>
        <taxon>Batrachia</taxon>
        <taxon>Caudata</taxon>
        <taxon>Salamandroidea</taxon>
        <taxon>Salamandridae</taxon>
        <taxon>Pleurodelinae</taxon>
        <taxon>Pleurodeles</taxon>
    </lineage>
</organism>
<dbReference type="AlphaFoldDB" id="A0AAV7NET0"/>
<feature type="region of interest" description="Disordered" evidence="1">
    <location>
        <begin position="106"/>
        <end position="136"/>
    </location>
</feature>
<gene>
    <name evidence="2" type="ORF">NDU88_001626</name>
</gene>
<keyword evidence="3" id="KW-1185">Reference proteome</keyword>
<name>A0AAV7NET0_PLEWA</name>
<protein>
    <submittedName>
        <fullName evidence="2">Uncharacterized protein</fullName>
    </submittedName>
</protein>
<feature type="compositionally biased region" description="Polar residues" evidence="1">
    <location>
        <begin position="127"/>
        <end position="136"/>
    </location>
</feature>
<comment type="caution">
    <text evidence="2">The sequence shown here is derived from an EMBL/GenBank/DDBJ whole genome shotgun (WGS) entry which is preliminary data.</text>
</comment>
<dbReference type="EMBL" id="JANPWB010000012">
    <property type="protein sequence ID" value="KAJ1113380.1"/>
    <property type="molecule type" value="Genomic_DNA"/>
</dbReference>
<dbReference type="Proteomes" id="UP001066276">
    <property type="component" value="Chromosome 8"/>
</dbReference>
<evidence type="ECO:0000256" key="1">
    <source>
        <dbReference type="SAM" id="MobiDB-lite"/>
    </source>
</evidence>
<evidence type="ECO:0000313" key="3">
    <source>
        <dbReference type="Proteomes" id="UP001066276"/>
    </source>
</evidence>
<evidence type="ECO:0000313" key="2">
    <source>
        <dbReference type="EMBL" id="KAJ1113380.1"/>
    </source>
</evidence>
<accession>A0AAV7NET0</accession>
<reference evidence="2" key="1">
    <citation type="journal article" date="2022" name="bioRxiv">
        <title>Sequencing and chromosome-scale assembly of the giantPleurodeles waltlgenome.</title>
        <authorList>
            <person name="Brown T."/>
            <person name="Elewa A."/>
            <person name="Iarovenko S."/>
            <person name="Subramanian E."/>
            <person name="Araus A.J."/>
            <person name="Petzold A."/>
            <person name="Susuki M."/>
            <person name="Suzuki K.-i.T."/>
            <person name="Hayashi T."/>
            <person name="Toyoda A."/>
            <person name="Oliveira C."/>
            <person name="Osipova E."/>
            <person name="Leigh N.D."/>
            <person name="Simon A."/>
            <person name="Yun M.H."/>
        </authorList>
    </citation>
    <scope>NUCLEOTIDE SEQUENCE</scope>
    <source>
        <strain evidence="2">20211129_DDA</strain>
        <tissue evidence="2">Liver</tissue>
    </source>
</reference>